<evidence type="ECO:0000256" key="4">
    <source>
        <dbReference type="ARBA" id="ARBA00022475"/>
    </source>
</evidence>
<dbReference type="Gene3D" id="1.10.287.130">
    <property type="match status" value="1"/>
</dbReference>
<evidence type="ECO:0000313" key="16">
    <source>
        <dbReference type="EMBL" id="RDU25050.1"/>
    </source>
</evidence>
<keyword evidence="12" id="KW-0902">Two-component regulatory system</keyword>
<evidence type="ECO:0000256" key="14">
    <source>
        <dbReference type="SAM" id="Phobius"/>
    </source>
</evidence>
<keyword evidence="4" id="KW-1003">Cell membrane</keyword>
<name>A0A371AZZ1_9FIRM</name>
<dbReference type="SUPFAM" id="SSF47384">
    <property type="entry name" value="Homodimeric domain of signal transducing histidine kinase"/>
    <property type="match status" value="1"/>
</dbReference>
<feature type="transmembrane region" description="Helical" evidence="14">
    <location>
        <begin position="12"/>
        <end position="34"/>
    </location>
</feature>
<feature type="transmembrane region" description="Helical" evidence="14">
    <location>
        <begin position="154"/>
        <end position="173"/>
    </location>
</feature>
<reference evidence="16 17" key="1">
    <citation type="submission" date="2018-07" db="EMBL/GenBank/DDBJ databases">
        <title>Anaerosacharophilus polymeroproducens gen. nov. sp. nov., an anaerobic bacterium isolated from salt field.</title>
        <authorList>
            <person name="Kim W."/>
            <person name="Yang S.-H."/>
            <person name="Oh J."/>
            <person name="Lee J.-H."/>
            <person name="Kwon K.K."/>
        </authorList>
    </citation>
    <scope>NUCLEOTIDE SEQUENCE [LARGE SCALE GENOMIC DNA]</scope>
    <source>
        <strain evidence="16 17">MCWD5</strain>
    </source>
</reference>
<dbReference type="InterPro" id="IPR036890">
    <property type="entry name" value="HATPase_C_sf"/>
</dbReference>
<dbReference type="Proteomes" id="UP000255036">
    <property type="component" value="Unassembled WGS sequence"/>
</dbReference>
<keyword evidence="10" id="KW-0067">ATP-binding</keyword>
<evidence type="ECO:0000259" key="15">
    <source>
        <dbReference type="PROSITE" id="PS50885"/>
    </source>
</evidence>
<dbReference type="Gene3D" id="6.10.340.10">
    <property type="match status" value="1"/>
</dbReference>
<evidence type="ECO:0000256" key="10">
    <source>
        <dbReference type="ARBA" id="ARBA00022840"/>
    </source>
</evidence>
<dbReference type="GO" id="GO:0000155">
    <property type="term" value="F:phosphorelay sensor kinase activity"/>
    <property type="evidence" value="ECO:0007669"/>
    <property type="project" value="InterPro"/>
</dbReference>
<dbReference type="OrthoDB" id="9792991at2"/>
<organism evidence="16 17">
    <name type="scientific">Anaerosacchariphilus polymeriproducens</name>
    <dbReference type="NCBI Taxonomy" id="1812858"/>
    <lineage>
        <taxon>Bacteria</taxon>
        <taxon>Bacillati</taxon>
        <taxon>Bacillota</taxon>
        <taxon>Clostridia</taxon>
        <taxon>Lachnospirales</taxon>
        <taxon>Lachnospiraceae</taxon>
        <taxon>Anaerosacchariphilus</taxon>
    </lineage>
</organism>
<gene>
    <name evidence="16" type="ORF">DWV06_00690</name>
</gene>
<evidence type="ECO:0000256" key="7">
    <source>
        <dbReference type="ARBA" id="ARBA00022692"/>
    </source>
</evidence>
<dbReference type="Gene3D" id="3.30.565.10">
    <property type="entry name" value="Histidine kinase-like ATPase, C-terminal domain"/>
    <property type="match status" value="1"/>
</dbReference>
<dbReference type="AlphaFoldDB" id="A0A371AZZ1"/>
<protein>
    <recommendedName>
        <fullName evidence="3">histidine kinase</fullName>
        <ecNumber evidence="3">2.7.13.3</ecNumber>
    </recommendedName>
</protein>
<sequence length="445" mass="51899">MGKFRSIWKTKLGLKLIGCLVLSFGISVAFYLVADNVGEYYISHYLDTPGHEKKKTDKLMIRFQKFVSDNKLTIYDTDLIYDWIDKQKNIDIYCSGETEVIEKMYQQQEAYEGSIVSGTLFDYGLNSYKIVFADATVYCYPICYDNAHYYKIKFGVVLALTLICFLSWFLMFIRRRIFYISQLANDMKILESGNLKFQISLPGNDELAYLAKSIDEMRLSVIQKMENESKAIQANHELITAMSHDLRTPLTKQIGYLDIVEYGKYNGEKQLKDYIHRARNNAYQIKEISDCLFRYFLAFDMQKGEQEPEVLKGEDSINQILTEQIYYLDSQGYQVKTELFSQGYQIYINAQVLYRIFDNMFSNIKKYAEKQNPVHVDCELKDGFAIVAIKNTIRRHQKKVESTKIGHKITEKLLEEAGGSLIIEKTHVHYLVKIMIPIYEMRAGY</sequence>
<dbReference type="GO" id="GO:0005524">
    <property type="term" value="F:ATP binding"/>
    <property type="evidence" value="ECO:0007669"/>
    <property type="project" value="UniProtKB-KW"/>
</dbReference>
<dbReference type="InterPro" id="IPR003660">
    <property type="entry name" value="HAMP_dom"/>
</dbReference>
<comment type="caution">
    <text evidence="16">The sequence shown here is derived from an EMBL/GenBank/DDBJ whole genome shotgun (WGS) entry which is preliminary data.</text>
</comment>
<keyword evidence="9 16" id="KW-0418">Kinase</keyword>
<dbReference type="EMBL" id="QRCT01000007">
    <property type="protein sequence ID" value="RDU25050.1"/>
    <property type="molecule type" value="Genomic_DNA"/>
</dbReference>
<dbReference type="RefSeq" id="WP_115480258.1">
    <property type="nucleotide sequence ID" value="NZ_QRCT01000007.1"/>
</dbReference>
<dbReference type="PROSITE" id="PS50885">
    <property type="entry name" value="HAMP"/>
    <property type="match status" value="1"/>
</dbReference>
<evidence type="ECO:0000256" key="5">
    <source>
        <dbReference type="ARBA" id="ARBA00022553"/>
    </source>
</evidence>
<accession>A0A371AZZ1</accession>
<dbReference type="CDD" id="cd00082">
    <property type="entry name" value="HisKA"/>
    <property type="match status" value="1"/>
</dbReference>
<evidence type="ECO:0000256" key="1">
    <source>
        <dbReference type="ARBA" id="ARBA00000085"/>
    </source>
</evidence>
<comment type="subcellular location">
    <subcellularLocation>
        <location evidence="2">Cell membrane</location>
        <topology evidence="2">Multi-pass membrane protein</topology>
    </subcellularLocation>
</comment>
<evidence type="ECO:0000313" key="17">
    <source>
        <dbReference type="Proteomes" id="UP000255036"/>
    </source>
</evidence>
<dbReference type="PANTHER" id="PTHR45528">
    <property type="entry name" value="SENSOR HISTIDINE KINASE CPXA"/>
    <property type="match status" value="1"/>
</dbReference>
<evidence type="ECO:0000256" key="8">
    <source>
        <dbReference type="ARBA" id="ARBA00022741"/>
    </source>
</evidence>
<dbReference type="SUPFAM" id="SSF55874">
    <property type="entry name" value="ATPase domain of HSP90 chaperone/DNA topoisomerase II/histidine kinase"/>
    <property type="match status" value="1"/>
</dbReference>
<keyword evidence="5" id="KW-0597">Phosphoprotein</keyword>
<evidence type="ECO:0000256" key="13">
    <source>
        <dbReference type="ARBA" id="ARBA00023136"/>
    </source>
</evidence>
<evidence type="ECO:0000256" key="11">
    <source>
        <dbReference type="ARBA" id="ARBA00022989"/>
    </source>
</evidence>
<keyword evidence="17" id="KW-1185">Reference proteome</keyword>
<dbReference type="Pfam" id="PF00512">
    <property type="entry name" value="HisKA"/>
    <property type="match status" value="1"/>
</dbReference>
<keyword evidence="7 14" id="KW-0812">Transmembrane</keyword>
<keyword evidence="8" id="KW-0547">Nucleotide-binding</keyword>
<dbReference type="InterPro" id="IPR036097">
    <property type="entry name" value="HisK_dim/P_sf"/>
</dbReference>
<dbReference type="PANTHER" id="PTHR45528:SF1">
    <property type="entry name" value="SENSOR HISTIDINE KINASE CPXA"/>
    <property type="match status" value="1"/>
</dbReference>
<evidence type="ECO:0000256" key="2">
    <source>
        <dbReference type="ARBA" id="ARBA00004651"/>
    </source>
</evidence>
<evidence type="ECO:0000256" key="12">
    <source>
        <dbReference type="ARBA" id="ARBA00023012"/>
    </source>
</evidence>
<comment type="catalytic activity">
    <reaction evidence="1">
        <text>ATP + protein L-histidine = ADP + protein N-phospho-L-histidine.</text>
        <dbReference type="EC" id="2.7.13.3"/>
    </reaction>
</comment>
<keyword evidence="13 14" id="KW-0472">Membrane</keyword>
<evidence type="ECO:0000256" key="6">
    <source>
        <dbReference type="ARBA" id="ARBA00022679"/>
    </source>
</evidence>
<dbReference type="EC" id="2.7.13.3" evidence="3"/>
<evidence type="ECO:0000256" key="3">
    <source>
        <dbReference type="ARBA" id="ARBA00012438"/>
    </source>
</evidence>
<dbReference type="InterPro" id="IPR003661">
    <property type="entry name" value="HisK_dim/P_dom"/>
</dbReference>
<evidence type="ECO:0000256" key="9">
    <source>
        <dbReference type="ARBA" id="ARBA00022777"/>
    </source>
</evidence>
<proteinExistence type="predicted"/>
<dbReference type="InterPro" id="IPR050398">
    <property type="entry name" value="HssS/ArlS-like"/>
</dbReference>
<keyword evidence="6" id="KW-0808">Transferase</keyword>
<dbReference type="CDD" id="cd06225">
    <property type="entry name" value="HAMP"/>
    <property type="match status" value="1"/>
</dbReference>
<dbReference type="GO" id="GO:0005886">
    <property type="term" value="C:plasma membrane"/>
    <property type="evidence" value="ECO:0007669"/>
    <property type="project" value="UniProtKB-SubCell"/>
</dbReference>
<feature type="domain" description="HAMP" evidence="15">
    <location>
        <begin position="174"/>
        <end position="226"/>
    </location>
</feature>
<keyword evidence="11 14" id="KW-1133">Transmembrane helix</keyword>